<feature type="domain" description="Kazal-like" evidence="6">
    <location>
        <begin position="1"/>
        <end position="55"/>
    </location>
</feature>
<dbReference type="OrthoDB" id="126772at2759"/>
<dbReference type="AlphaFoldDB" id="A0A8C5MYD7"/>
<keyword evidence="4" id="KW-0722">Serine protease inhibitor</keyword>
<evidence type="ECO:0000256" key="1">
    <source>
        <dbReference type="ARBA" id="ARBA00004613"/>
    </source>
</evidence>
<reference evidence="7" key="2">
    <citation type="submission" date="2025-09" db="UniProtKB">
        <authorList>
            <consortium name="Ensembl"/>
        </authorList>
    </citation>
    <scope>IDENTIFICATION</scope>
</reference>
<keyword evidence="8" id="KW-1185">Reference proteome</keyword>
<comment type="subcellular location">
    <subcellularLocation>
        <location evidence="1">Secreted</location>
    </subcellularLocation>
</comment>
<dbReference type="GO" id="GO:0004867">
    <property type="term" value="F:serine-type endopeptidase inhibitor activity"/>
    <property type="evidence" value="ECO:0007669"/>
    <property type="project" value="UniProtKB-KW"/>
</dbReference>
<name>A0A8C5MYD7_9ANUR</name>
<dbReference type="PANTHER" id="PTHR47729">
    <property type="entry name" value="SERINE PEPTIDASE INHIBITOR, KAZAL TYPE 2, TANDEM DUPLICATE 1-RELATED"/>
    <property type="match status" value="1"/>
</dbReference>
<reference evidence="7" key="1">
    <citation type="submission" date="2025-08" db="UniProtKB">
        <authorList>
            <consortium name="Ensembl"/>
        </authorList>
    </citation>
    <scope>IDENTIFICATION</scope>
</reference>
<dbReference type="PROSITE" id="PS00282">
    <property type="entry name" value="KAZAL_1"/>
    <property type="match status" value="1"/>
</dbReference>
<keyword evidence="3" id="KW-0646">Protease inhibitor</keyword>
<dbReference type="SMART" id="SM00280">
    <property type="entry name" value="KAZAL"/>
    <property type="match status" value="1"/>
</dbReference>
<evidence type="ECO:0000313" key="8">
    <source>
        <dbReference type="Proteomes" id="UP000694569"/>
    </source>
</evidence>
<evidence type="ECO:0000259" key="6">
    <source>
        <dbReference type="PROSITE" id="PS51465"/>
    </source>
</evidence>
<evidence type="ECO:0000313" key="7">
    <source>
        <dbReference type="Ensembl" id="ENSLLEP00000020885.1"/>
    </source>
</evidence>
<dbReference type="InterPro" id="IPR051597">
    <property type="entry name" value="Bifunctional_prot_inhibitor"/>
</dbReference>
<sequence length="55" mass="6346">SPQCSKYHKICEREYVPVCGTDGNTYGNECVFECHLCWENSHRSSKVLILKHGRC</sequence>
<evidence type="ECO:0000256" key="4">
    <source>
        <dbReference type="ARBA" id="ARBA00022900"/>
    </source>
</evidence>
<dbReference type="InterPro" id="IPR002350">
    <property type="entry name" value="Kazal_dom"/>
</dbReference>
<evidence type="ECO:0000256" key="3">
    <source>
        <dbReference type="ARBA" id="ARBA00022690"/>
    </source>
</evidence>
<organism evidence="7 8">
    <name type="scientific">Leptobrachium leishanense</name>
    <name type="common">Leishan spiny toad</name>
    <dbReference type="NCBI Taxonomy" id="445787"/>
    <lineage>
        <taxon>Eukaryota</taxon>
        <taxon>Metazoa</taxon>
        <taxon>Chordata</taxon>
        <taxon>Craniata</taxon>
        <taxon>Vertebrata</taxon>
        <taxon>Euteleostomi</taxon>
        <taxon>Amphibia</taxon>
        <taxon>Batrachia</taxon>
        <taxon>Anura</taxon>
        <taxon>Pelobatoidea</taxon>
        <taxon>Megophryidae</taxon>
        <taxon>Leptobrachium</taxon>
    </lineage>
</organism>
<keyword evidence="2" id="KW-0964">Secreted</keyword>
<keyword evidence="5" id="KW-1015">Disulfide bond</keyword>
<dbReference type="InterPro" id="IPR036058">
    <property type="entry name" value="Kazal_dom_sf"/>
</dbReference>
<dbReference type="GO" id="GO:0005576">
    <property type="term" value="C:extracellular region"/>
    <property type="evidence" value="ECO:0007669"/>
    <property type="project" value="UniProtKB-SubCell"/>
</dbReference>
<dbReference type="Pfam" id="PF00050">
    <property type="entry name" value="Kazal_1"/>
    <property type="match status" value="1"/>
</dbReference>
<dbReference type="PANTHER" id="PTHR47729:SF1">
    <property type="entry name" value="OVOMUCOID-LIKE-RELATED"/>
    <property type="match status" value="1"/>
</dbReference>
<evidence type="ECO:0000256" key="5">
    <source>
        <dbReference type="ARBA" id="ARBA00023157"/>
    </source>
</evidence>
<proteinExistence type="predicted"/>
<dbReference type="Gene3D" id="3.30.60.30">
    <property type="match status" value="1"/>
</dbReference>
<protein>
    <recommendedName>
        <fullName evidence="6">Kazal-like domain-containing protein</fullName>
    </recommendedName>
</protein>
<dbReference type="Proteomes" id="UP000694569">
    <property type="component" value="Unplaced"/>
</dbReference>
<dbReference type="PROSITE" id="PS51465">
    <property type="entry name" value="KAZAL_2"/>
    <property type="match status" value="1"/>
</dbReference>
<dbReference type="Ensembl" id="ENSLLET00000021699.1">
    <property type="protein sequence ID" value="ENSLLEP00000020885.1"/>
    <property type="gene ID" value="ENSLLEG00000013176.1"/>
</dbReference>
<accession>A0A8C5MYD7</accession>
<dbReference type="SUPFAM" id="SSF100895">
    <property type="entry name" value="Kazal-type serine protease inhibitors"/>
    <property type="match status" value="1"/>
</dbReference>
<evidence type="ECO:0000256" key="2">
    <source>
        <dbReference type="ARBA" id="ARBA00022525"/>
    </source>
</evidence>